<dbReference type="InterPro" id="IPR017739">
    <property type="entry name" value="T6SS-assoc_VCA0119"/>
</dbReference>
<feature type="compositionally biased region" description="Pro residues" evidence="1">
    <location>
        <begin position="201"/>
        <end position="210"/>
    </location>
</feature>
<dbReference type="RefSeq" id="WP_047859997.1">
    <property type="nucleotide sequence ID" value="NZ_CP011509.1"/>
</dbReference>
<dbReference type="Proteomes" id="UP000035579">
    <property type="component" value="Chromosome"/>
</dbReference>
<dbReference type="InterPro" id="IPR010657">
    <property type="entry name" value="ImpA_N"/>
</dbReference>
<evidence type="ECO:0000256" key="1">
    <source>
        <dbReference type="SAM" id="MobiDB-lite"/>
    </source>
</evidence>
<feature type="compositionally biased region" description="Low complexity" evidence="1">
    <location>
        <begin position="191"/>
        <end position="200"/>
    </location>
</feature>
<dbReference type="PANTHER" id="PTHR37024">
    <property type="entry name" value="TYPE VI SECRETION SYSTEM DUF2094 AND IMPA-RELATED DOMAIN PROTEIN"/>
    <property type="match status" value="1"/>
</dbReference>
<evidence type="ECO:0000313" key="4">
    <source>
        <dbReference type="Proteomes" id="UP000035579"/>
    </source>
</evidence>
<evidence type="ECO:0000259" key="2">
    <source>
        <dbReference type="Pfam" id="PF06812"/>
    </source>
</evidence>
<dbReference type="EMBL" id="CP011509">
    <property type="protein sequence ID" value="AKJ06813.1"/>
    <property type="molecule type" value="Genomic_DNA"/>
</dbReference>
<reference evidence="3 4" key="1">
    <citation type="submission" date="2015-05" db="EMBL/GenBank/DDBJ databases">
        <title>Genome assembly of Archangium gephyra DSM 2261.</title>
        <authorList>
            <person name="Sharma G."/>
            <person name="Subramanian S."/>
        </authorList>
    </citation>
    <scope>NUCLEOTIDE SEQUENCE [LARGE SCALE GENOMIC DNA]</scope>
    <source>
        <strain evidence="3 4">DSM 2261</strain>
    </source>
</reference>
<feature type="compositionally biased region" description="Pro residues" evidence="1">
    <location>
        <begin position="236"/>
        <end position="247"/>
    </location>
</feature>
<dbReference type="Pfam" id="PF16989">
    <property type="entry name" value="T6SS_VasJ"/>
    <property type="match status" value="1"/>
</dbReference>
<proteinExistence type="predicted"/>
<dbReference type="KEGG" id="age:AA314_08439"/>
<evidence type="ECO:0000313" key="3">
    <source>
        <dbReference type="EMBL" id="AKJ06813.1"/>
    </source>
</evidence>
<accession>A0AAC8QFI8</accession>
<dbReference type="NCBIfam" id="TIGR03362">
    <property type="entry name" value="VI_chp_7"/>
    <property type="match status" value="1"/>
</dbReference>
<name>A0AAC8QFI8_9BACT</name>
<gene>
    <name evidence="3" type="ORF">AA314_08439</name>
</gene>
<dbReference type="AlphaFoldDB" id="A0AAC8QFI8"/>
<feature type="compositionally biased region" description="Pro residues" evidence="1">
    <location>
        <begin position="218"/>
        <end position="227"/>
    </location>
</feature>
<dbReference type="PANTHER" id="PTHR37024:SF3">
    <property type="entry name" value="TYPE VI SECRETION SYSTEM PROTEIN TSSA"/>
    <property type="match status" value="1"/>
</dbReference>
<sequence length="560" mass="59088">MTPSTDSLRQRASQWLEPISAEAPTGASSKHHPTYESVFSEVARLESPAGDAVRWDEVVRDAGELLRTTTKDLWLASYFAYGLYMTEGLPGAITGATLLAELTERYWQGLFPEASRLRSRGLALSWYVERMKHVLPTLQADSTSPAVVEALSTAVSKLAEVTRTRLASQGPAMGPLLTSLERLRASMPAEAATPAVAAPTPSAPAAPPAPTSAAPATAAPPPAPAPATPVAASPAPAAPPPAPPAPAPAASIHASQLPAVPGGELTSADAATDFLRNIGSTLTSASGVIRRANPADPLAYRLLRTGLWLHITQPPPTGANGRTSLPALPAHLRTKLETLSTHSRWAELLDESESALSQYRFALDLQRFSVHALASLGDTHASAREALLLELSSLLKRLPTMVELVASDGTPVADEATKEWLKREVLAKPGAAPRPPISMPLPRGLETSAPGAAPEADAQALLASATTARALFVARLQLARMHAQAGQLTTARALYEVLDAECTAHSLDSWEPALAAACLEGFLTCTLATKESQDILVGDYWIRYRRLVQLDPAAALRVQP</sequence>
<feature type="region of interest" description="Disordered" evidence="1">
    <location>
        <begin position="1"/>
        <end position="33"/>
    </location>
</feature>
<feature type="domain" description="ImpA N-terminal" evidence="2">
    <location>
        <begin position="16"/>
        <end position="126"/>
    </location>
</feature>
<feature type="compositionally biased region" description="Polar residues" evidence="1">
    <location>
        <begin position="1"/>
        <end position="13"/>
    </location>
</feature>
<dbReference type="Pfam" id="PF06812">
    <property type="entry name" value="ImpA_N"/>
    <property type="match status" value="1"/>
</dbReference>
<organism evidence="3 4">
    <name type="scientific">Archangium gephyra</name>
    <dbReference type="NCBI Taxonomy" id="48"/>
    <lineage>
        <taxon>Bacteria</taxon>
        <taxon>Pseudomonadati</taxon>
        <taxon>Myxococcota</taxon>
        <taxon>Myxococcia</taxon>
        <taxon>Myxococcales</taxon>
        <taxon>Cystobacterineae</taxon>
        <taxon>Archangiaceae</taxon>
        <taxon>Archangium</taxon>
    </lineage>
</organism>
<feature type="region of interest" description="Disordered" evidence="1">
    <location>
        <begin position="191"/>
        <end position="251"/>
    </location>
</feature>
<protein>
    <recommendedName>
        <fullName evidence="2">ImpA N-terminal domain-containing protein</fullName>
    </recommendedName>
</protein>